<keyword evidence="2" id="KW-0732">Signal</keyword>
<name>A0A7Y9H6D8_9ACTN</name>
<dbReference type="EMBL" id="JACCBW010000006">
    <property type="protein sequence ID" value="NYE38723.1"/>
    <property type="molecule type" value="Genomic_DNA"/>
</dbReference>
<comment type="caution">
    <text evidence="3">The sequence shown here is derived from an EMBL/GenBank/DDBJ whole genome shotgun (WGS) entry which is preliminary data.</text>
</comment>
<dbReference type="PROSITE" id="PS51257">
    <property type="entry name" value="PROKAR_LIPOPROTEIN"/>
    <property type="match status" value="1"/>
</dbReference>
<feature type="compositionally biased region" description="Acidic residues" evidence="1">
    <location>
        <begin position="43"/>
        <end position="60"/>
    </location>
</feature>
<feature type="signal peptide" evidence="2">
    <location>
        <begin position="1"/>
        <end position="21"/>
    </location>
</feature>
<feature type="compositionally biased region" description="Low complexity" evidence="1">
    <location>
        <begin position="22"/>
        <end position="42"/>
    </location>
</feature>
<evidence type="ECO:0000256" key="2">
    <source>
        <dbReference type="SAM" id="SignalP"/>
    </source>
</evidence>
<gene>
    <name evidence="3" type="ORF">F4692_003874</name>
</gene>
<feature type="chain" id="PRO_5039695086" description="DUF3558 domain-containing protein" evidence="2">
    <location>
        <begin position="22"/>
        <end position="375"/>
    </location>
</feature>
<dbReference type="RefSeq" id="WP_179621361.1">
    <property type="nucleotide sequence ID" value="NZ_JACCBW010000006.1"/>
</dbReference>
<sequence>MRLTPLVGLLAACLVATGCSSGEEPAPGAGAGTASTSTTTEPAPDEDATDGDPTDGDGADGDGAAAAGVGVCDLLAPSDYRRFIRKDLRRSVTEDRRLGGWSGSMFTCTVESGPFSLFSFSYSTAQGAWPAIKRFTRPQKIPQGGDKVLERVARLSAQKRVDVPNLADEAFFSQNLGGTSLYALEDGVAYEMGITALTNGPEEVTSSDYLAVMITLIANASAGVASEAVQLPAQCPPATSTAVTDVIGEVAYAFGSAYRGQAPSCSYAAVDGRTLRAAATVFATRRLYDLDALPPAQDETRTVVDSPRGTSAGVRREGANWSWYQVMPARLETVSVATDRVTWGPRPRGAVDREAFLAFVDAYRALASDQLGTPY</sequence>
<protein>
    <recommendedName>
        <fullName evidence="5">DUF3558 domain-containing protein</fullName>
    </recommendedName>
</protein>
<proteinExistence type="predicted"/>
<reference evidence="3 4" key="2">
    <citation type="submission" date="2020-08" db="EMBL/GenBank/DDBJ databases">
        <title>The Agave Microbiome: Exploring the role of microbial communities in plant adaptations to desert environments.</title>
        <authorList>
            <person name="Partida-Martinez L.P."/>
        </authorList>
    </citation>
    <scope>NUCLEOTIDE SEQUENCE [LARGE SCALE GENOMIC DNA]</scope>
    <source>
        <strain evidence="3 4">AT2.17</strain>
    </source>
</reference>
<feature type="region of interest" description="Disordered" evidence="1">
    <location>
        <begin position="22"/>
        <end position="63"/>
    </location>
</feature>
<accession>A0A7Y9H6D8</accession>
<organism evidence="3 4">
    <name type="scientific">Nocardioides cavernae</name>
    <dbReference type="NCBI Taxonomy" id="1921566"/>
    <lineage>
        <taxon>Bacteria</taxon>
        <taxon>Bacillati</taxon>
        <taxon>Actinomycetota</taxon>
        <taxon>Actinomycetes</taxon>
        <taxon>Propionibacteriales</taxon>
        <taxon>Nocardioidaceae</taxon>
        <taxon>Nocardioides</taxon>
    </lineage>
</organism>
<evidence type="ECO:0000256" key="1">
    <source>
        <dbReference type="SAM" id="MobiDB-lite"/>
    </source>
</evidence>
<keyword evidence="4" id="KW-1185">Reference proteome</keyword>
<dbReference type="AlphaFoldDB" id="A0A7Y9H6D8"/>
<evidence type="ECO:0008006" key="5">
    <source>
        <dbReference type="Google" id="ProtNLM"/>
    </source>
</evidence>
<dbReference type="Proteomes" id="UP000549911">
    <property type="component" value="Unassembled WGS sequence"/>
</dbReference>
<reference evidence="3 4" key="1">
    <citation type="submission" date="2020-07" db="EMBL/GenBank/DDBJ databases">
        <authorList>
            <person name="Partida-Martinez L."/>
            <person name="Huntemann M."/>
            <person name="Clum A."/>
            <person name="Wang J."/>
            <person name="Palaniappan K."/>
            <person name="Ritter S."/>
            <person name="Chen I.-M."/>
            <person name="Stamatis D."/>
            <person name="Reddy T."/>
            <person name="O'Malley R."/>
            <person name="Daum C."/>
            <person name="Shapiro N."/>
            <person name="Ivanova N."/>
            <person name="Kyrpides N."/>
            <person name="Woyke T."/>
        </authorList>
    </citation>
    <scope>NUCLEOTIDE SEQUENCE [LARGE SCALE GENOMIC DNA]</scope>
    <source>
        <strain evidence="3 4">AT2.17</strain>
    </source>
</reference>
<evidence type="ECO:0000313" key="4">
    <source>
        <dbReference type="Proteomes" id="UP000549911"/>
    </source>
</evidence>
<evidence type="ECO:0000313" key="3">
    <source>
        <dbReference type="EMBL" id="NYE38723.1"/>
    </source>
</evidence>